<reference evidence="4" key="1">
    <citation type="submission" date="2015-12" db="EMBL/GenBank/DDBJ databases">
        <title>Genome sequence of a biocontrol rhizobacterium Chryseobacterium kwangjuense strain KJ1R5 isolated from pepper (Capsicum annuum L.).</title>
        <authorList>
            <person name="Jeong J.-J."/>
            <person name="Park H."/>
            <person name="Mannaa M."/>
            <person name="Sang M.K."/>
            <person name="Choi I.-G."/>
            <person name="Kim K.D."/>
        </authorList>
    </citation>
    <scope>NUCLEOTIDE SEQUENCE [LARGE SCALE GENOMIC DNA]</scope>
    <source>
        <strain evidence="4">KJ1R5</strain>
    </source>
</reference>
<evidence type="ECO:0000313" key="4">
    <source>
        <dbReference type="Proteomes" id="UP000070513"/>
    </source>
</evidence>
<dbReference type="EMBL" id="JBJXVJ010000001">
    <property type="protein sequence ID" value="MFN1215709.1"/>
    <property type="molecule type" value="Genomic_DNA"/>
</dbReference>
<evidence type="ECO:0000313" key="2">
    <source>
        <dbReference type="EMBL" id="KXH85018.1"/>
    </source>
</evidence>
<evidence type="ECO:0000313" key="3">
    <source>
        <dbReference type="EMBL" id="MFN1215709.1"/>
    </source>
</evidence>
<name>A0A135WJB9_9FLAO</name>
<dbReference type="Pfam" id="PF10067">
    <property type="entry name" value="DUF2306"/>
    <property type="match status" value="1"/>
</dbReference>
<accession>A0A135WJB9</accession>
<evidence type="ECO:0000313" key="5">
    <source>
        <dbReference type="Proteomes" id="UP001634154"/>
    </source>
</evidence>
<reference evidence="2 4" key="3">
    <citation type="journal article" date="2016" name="Genome Announc.">
        <title>Draft Genome Sequence of a Biocontrol Rhizobacterium, Chryseobacterium kwangjuense Strain KJ1R5, Isolated from Pepper (Capsicum annuum).</title>
        <authorList>
            <person name="Jeong J.J."/>
            <person name="Park H."/>
            <person name="Park B.H."/>
            <person name="Mannaa M."/>
            <person name="Sang M.K."/>
            <person name="Choi I.G."/>
            <person name="Kim K.D."/>
        </authorList>
    </citation>
    <scope>NUCLEOTIDE SEQUENCE [LARGE SCALE GENOMIC DNA]</scope>
    <source>
        <strain evidence="2 4">KJ1R5</strain>
    </source>
</reference>
<keyword evidence="5" id="KW-1185">Reference proteome</keyword>
<dbReference type="AlphaFoldDB" id="A0A135WJB9"/>
<keyword evidence="1" id="KW-0812">Transmembrane</keyword>
<gene>
    <name evidence="3" type="ORF">ACKW6Q_01870</name>
    <name evidence="2" type="ORF">AU378_04490</name>
</gene>
<protein>
    <submittedName>
        <fullName evidence="3">DUF2306 domain-containing protein</fullName>
    </submittedName>
</protein>
<feature type="transmembrane region" description="Helical" evidence="1">
    <location>
        <begin position="144"/>
        <end position="162"/>
    </location>
</feature>
<reference evidence="2" key="2">
    <citation type="submission" date="2015-12" db="EMBL/GenBank/DDBJ databases">
        <authorList>
            <person name="Shamseldin A."/>
            <person name="Moawad H."/>
            <person name="Abd El-Rahim W.M."/>
            <person name="Sadowsky M.J."/>
        </authorList>
    </citation>
    <scope>NUCLEOTIDE SEQUENCE</scope>
    <source>
        <strain evidence="2">KJ1R5</strain>
    </source>
</reference>
<dbReference type="Proteomes" id="UP000070513">
    <property type="component" value="Unassembled WGS sequence"/>
</dbReference>
<keyword evidence="1" id="KW-1133">Transmembrane helix</keyword>
<feature type="transmembrane region" description="Helical" evidence="1">
    <location>
        <begin position="86"/>
        <end position="103"/>
    </location>
</feature>
<keyword evidence="1" id="KW-0472">Membrane</keyword>
<comment type="caution">
    <text evidence="2">The sequence shown here is derived from an EMBL/GenBank/DDBJ whole genome shotgun (WGS) entry which is preliminary data.</text>
</comment>
<proteinExistence type="predicted"/>
<dbReference type="OrthoDB" id="6385003at2"/>
<feature type="transmembrane region" description="Helical" evidence="1">
    <location>
        <begin position="109"/>
        <end position="132"/>
    </location>
</feature>
<organism evidence="2 4">
    <name type="scientific">Chryseobacterium kwangjuense</name>
    <dbReference type="NCBI Taxonomy" id="267125"/>
    <lineage>
        <taxon>Bacteria</taxon>
        <taxon>Pseudomonadati</taxon>
        <taxon>Bacteroidota</taxon>
        <taxon>Flavobacteriia</taxon>
        <taxon>Flavobacteriales</taxon>
        <taxon>Weeksellaceae</taxon>
        <taxon>Chryseobacterium group</taxon>
        <taxon>Chryseobacterium</taxon>
    </lineage>
</organism>
<evidence type="ECO:0000256" key="1">
    <source>
        <dbReference type="SAM" id="Phobius"/>
    </source>
</evidence>
<dbReference type="Proteomes" id="UP001634154">
    <property type="component" value="Unassembled WGS sequence"/>
</dbReference>
<sequence>MKNFLFVIICVLALMIGAYPLIYVFVEHKNTFLGSKIPEVMHNLIWRISFFLHIIFGGLALFIGWRQFGPKFRNKYPAVHRGIGKVYVFSVLISSISGIYIGLYANGGIISASGFICLGCVWLITTVSSVLNVKKGNIQKHQSLMVYSYACTFAAVTLRLWYPLLKSWTGDPEGSYLAVAWLCWIPNLFAAYFINKYLRVGRSEAGRGKILRF</sequence>
<dbReference type="RefSeq" id="WP_062648430.1">
    <property type="nucleotide sequence ID" value="NZ_JBJXVJ010000001.1"/>
</dbReference>
<dbReference type="InterPro" id="IPR018750">
    <property type="entry name" value="DUF2306_membrane"/>
</dbReference>
<feature type="transmembrane region" description="Helical" evidence="1">
    <location>
        <begin position="174"/>
        <end position="194"/>
    </location>
</feature>
<reference evidence="3 5" key="4">
    <citation type="submission" date="2024-12" db="EMBL/GenBank/DDBJ databases">
        <title>Draft genome sequence of Chryseobacterium kwangjuense AG447.</title>
        <authorList>
            <person name="Cheptsov V.S."/>
            <person name="Belov A."/>
            <person name="Zavarzina A.G."/>
        </authorList>
    </citation>
    <scope>NUCLEOTIDE SEQUENCE [LARGE SCALE GENOMIC DNA]</scope>
    <source>
        <strain evidence="3 5">AG447</strain>
    </source>
</reference>
<dbReference type="EMBL" id="LPUR01000001">
    <property type="protein sequence ID" value="KXH85018.1"/>
    <property type="molecule type" value="Genomic_DNA"/>
</dbReference>
<feature type="transmembrane region" description="Helical" evidence="1">
    <location>
        <begin position="44"/>
        <end position="65"/>
    </location>
</feature>